<organism evidence="2 3">
    <name type="scientific">Rotaria sordida</name>
    <dbReference type="NCBI Taxonomy" id="392033"/>
    <lineage>
        <taxon>Eukaryota</taxon>
        <taxon>Metazoa</taxon>
        <taxon>Spiralia</taxon>
        <taxon>Gnathifera</taxon>
        <taxon>Rotifera</taxon>
        <taxon>Eurotatoria</taxon>
        <taxon>Bdelloidea</taxon>
        <taxon>Philodinida</taxon>
        <taxon>Philodinidae</taxon>
        <taxon>Rotaria</taxon>
    </lineage>
</organism>
<evidence type="ECO:0000313" key="3">
    <source>
        <dbReference type="Proteomes" id="UP000663836"/>
    </source>
</evidence>
<comment type="caution">
    <text evidence="2">The sequence shown here is derived from an EMBL/GenBank/DDBJ whole genome shotgun (WGS) entry which is preliminary data.</text>
</comment>
<feature type="compositionally biased region" description="Polar residues" evidence="1">
    <location>
        <begin position="77"/>
        <end position="100"/>
    </location>
</feature>
<accession>A0A820GHC0</accession>
<evidence type="ECO:0000256" key="1">
    <source>
        <dbReference type="SAM" id="MobiDB-lite"/>
    </source>
</evidence>
<reference evidence="2" key="1">
    <citation type="submission" date="2021-02" db="EMBL/GenBank/DDBJ databases">
        <authorList>
            <person name="Nowell W R."/>
        </authorList>
    </citation>
    <scope>NUCLEOTIDE SEQUENCE</scope>
</reference>
<protein>
    <submittedName>
        <fullName evidence="2">Uncharacterized protein</fullName>
    </submittedName>
</protein>
<feature type="region of interest" description="Disordered" evidence="1">
    <location>
        <begin position="77"/>
        <end position="104"/>
    </location>
</feature>
<dbReference type="Proteomes" id="UP000663836">
    <property type="component" value="Unassembled WGS sequence"/>
</dbReference>
<sequence>IEDRATTRANVLLNISGFVEDDSPKQNEIIHSHSLLQKDLSPLKTQLFPKNSPEPIEFQTESRIEFISNIDRNEKYSNNWISSDTPSSPLTSQSQNIPSQQKKRVLFNNDSVELSINSTQSQPCSNSNINIG</sequence>
<gene>
    <name evidence="2" type="ORF">JBS370_LOCUS39634</name>
</gene>
<proteinExistence type="predicted"/>
<name>A0A820GHC0_9BILA</name>
<evidence type="ECO:0000313" key="2">
    <source>
        <dbReference type="EMBL" id="CAF4277161.1"/>
    </source>
</evidence>
<dbReference type="EMBL" id="CAJOBD010029027">
    <property type="protein sequence ID" value="CAF4277161.1"/>
    <property type="molecule type" value="Genomic_DNA"/>
</dbReference>
<feature type="non-terminal residue" evidence="2">
    <location>
        <position position="1"/>
    </location>
</feature>
<dbReference type="AlphaFoldDB" id="A0A820GHC0"/>